<keyword evidence="3" id="KW-1185">Reference proteome</keyword>
<feature type="compositionally biased region" description="Basic and acidic residues" evidence="1">
    <location>
        <begin position="129"/>
        <end position="145"/>
    </location>
</feature>
<dbReference type="AlphaFoldDB" id="A0AAD3DFV0"/>
<reference evidence="2 3" key="1">
    <citation type="journal article" date="2021" name="Sci. Rep.">
        <title>Genome sequencing of the multicellular alga Astrephomene provides insights into convergent evolution of germ-soma differentiation.</title>
        <authorList>
            <person name="Yamashita S."/>
            <person name="Yamamoto K."/>
            <person name="Matsuzaki R."/>
            <person name="Suzuki S."/>
            <person name="Yamaguchi H."/>
            <person name="Hirooka S."/>
            <person name="Minakuchi Y."/>
            <person name="Miyagishima S."/>
            <person name="Kawachi M."/>
            <person name="Toyoda A."/>
            <person name="Nozaki H."/>
        </authorList>
    </citation>
    <scope>NUCLEOTIDE SEQUENCE [LARGE SCALE GENOMIC DNA]</scope>
    <source>
        <strain evidence="2 3">NIES-4017</strain>
    </source>
</reference>
<feature type="region of interest" description="Disordered" evidence="1">
    <location>
        <begin position="191"/>
        <end position="210"/>
    </location>
</feature>
<gene>
    <name evidence="2" type="ORF">Agub_g1694</name>
</gene>
<evidence type="ECO:0000313" key="3">
    <source>
        <dbReference type="Proteomes" id="UP001054857"/>
    </source>
</evidence>
<evidence type="ECO:0000313" key="2">
    <source>
        <dbReference type="EMBL" id="GFR41051.1"/>
    </source>
</evidence>
<feature type="compositionally biased region" description="Polar residues" evidence="1">
    <location>
        <begin position="94"/>
        <end position="104"/>
    </location>
</feature>
<accession>A0AAD3DFV0</accession>
<feature type="region of interest" description="Disordered" evidence="1">
    <location>
        <begin position="1"/>
        <end position="104"/>
    </location>
</feature>
<organism evidence="2 3">
    <name type="scientific">Astrephomene gubernaculifera</name>
    <dbReference type="NCBI Taxonomy" id="47775"/>
    <lineage>
        <taxon>Eukaryota</taxon>
        <taxon>Viridiplantae</taxon>
        <taxon>Chlorophyta</taxon>
        <taxon>core chlorophytes</taxon>
        <taxon>Chlorophyceae</taxon>
        <taxon>CS clade</taxon>
        <taxon>Chlamydomonadales</taxon>
        <taxon>Astrephomenaceae</taxon>
        <taxon>Astrephomene</taxon>
    </lineage>
</organism>
<proteinExistence type="predicted"/>
<feature type="region of interest" description="Disordered" evidence="1">
    <location>
        <begin position="119"/>
        <end position="149"/>
    </location>
</feature>
<evidence type="ECO:0000256" key="1">
    <source>
        <dbReference type="SAM" id="MobiDB-lite"/>
    </source>
</evidence>
<dbReference type="Proteomes" id="UP001054857">
    <property type="component" value="Unassembled WGS sequence"/>
</dbReference>
<protein>
    <submittedName>
        <fullName evidence="2">Uncharacterized protein</fullName>
    </submittedName>
</protein>
<comment type="caution">
    <text evidence="2">The sequence shown here is derived from an EMBL/GenBank/DDBJ whole genome shotgun (WGS) entry which is preliminary data.</text>
</comment>
<dbReference type="EMBL" id="BMAR01000001">
    <property type="protein sequence ID" value="GFR41051.1"/>
    <property type="molecule type" value="Genomic_DNA"/>
</dbReference>
<name>A0AAD3DFV0_9CHLO</name>
<feature type="compositionally biased region" description="Basic and acidic residues" evidence="1">
    <location>
        <begin position="191"/>
        <end position="201"/>
    </location>
</feature>
<sequence>MGSLVPGWDADFVVPRELQPDDNDIDKEPEREGYFARLRSHRHTHGGDAERELSSLSRISAPATLRAQPFPPSPSATATATARKGSPALRGTASPGSVQRRTTTQIDWSEELSSLRKAVPRRATQAVPQHEEGRALKASSSERPRHGATWWRDLEVGHLNERPDPQDAVDNGQSTVHRRLSYVPQFVSTHELDFGEMEQKRGRAPGSGER</sequence>